<dbReference type="InterPro" id="IPR001647">
    <property type="entry name" value="HTH_TetR"/>
</dbReference>
<dbReference type="AlphaFoldDB" id="A0A410MBC4"/>
<dbReference type="PROSITE" id="PS50977">
    <property type="entry name" value="HTH_TETR_2"/>
    <property type="match status" value="1"/>
</dbReference>
<dbReference type="Proteomes" id="UP000287756">
    <property type="component" value="Chromosome"/>
</dbReference>
<evidence type="ECO:0000259" key="4">
    <source>
        <dbReference type="PROSITE" id="PS50977"/>
    </source>
</evidence>
<dbReference type="Gene3D" id="1.10.10.60">
    <property type="entry name" value="Homeodomain-like"/>
    <property type="match status" value="1"/>
</dbReference>
<evidence type="ECO:0000313" key="5">
    <source>
        <dbReference type="EMBL" id="QAS51980.1"/>
    </source>
</evidence>
<evidence type="ECO:0000256" key="2">
    <source>
        <dbReference type="ARBA" id="ARBA00023125"/>
    </source>
</evidence>
<keyword evidence="1" id="KW-0678">Repressor</keyword>
<dbReference type="Gene3D" id="1.10.357.10">
    <property type="entry name" value="Tetracycline Repressor, domain 2"/>
    <property type="match status" value="1"/>
</dbReference>
<dbReference type="OrthoDB" id="9814200at2"/>
<evidence type="ECO:0000256" key="3">
    <source>
        <dbReference type="PROSITE-ProRule" id="PRU00335"/>
    </source>
</evidence>
<dbReference type="EMBL" id="CP026118">
    <property type="protein sequence ID" value="QAS51980.1"/>
    <property type="molecule type" value="Genomic_DNA"/>
</dbReference>
<dbReference type="InterPro" id="IPR041490">
    <property type="entry name" value="KstR2_TetR_C"/>
</dbReference>
<feature type="DNA-binding region" description="H-T-H motif" evidence="3">
    <location>
        <begin position="22"/>
        <end position="41"/>
    </location>
</feature>
<dbReference type="KEGG" id="hli:HLI_06970"/>
<evidence type="ECO:0000256" key="1">
    <source>
        <dbReference type="ARBA" id="ARBA00022491"/>
    </source>
</evidence>
<dbReference type="Pfam" id="PF00440">
    <property type="entry name" value="TetR_N"/>
    <property type="match status" value="1"/>
</dbReference>
<dbReference type="InterPro" id="IPR009057">
    <property type="entry name" value="Homeodomain-like_sf"/>
</dbReference>
<dbReference type="SUPFAM" id="SSF46689">
    <property type="entry name" value="Homeodomain-like"/>
    <property type="match status" value="1"/>
</dbReference>
<sequence length="188" mass="22031">MKEQMMKTSIELFGNKGFRSTSIQDIVEANGATKGTFYYYFKNKEGVLVQIHESFIDHLLNGQEQIMQNKQSTNHEKLYQIVETLIRNIRSNGNSAMVFFREMRHLSDEKTAAILPKRQLFQENIQKVIEDGILMNEFRQDLRTDMLSYAVLGIANWSYFWYEPDGEVKENELTDIYMSMIFKGIEGE</sequence>
<evidence type="ECO:0000313" key="6">
    <source>
        <dbReference type="Proteomes" id="UP000287756"/>
    </source>
</evidence>
<organism evidence="5 6">
    <name type="scientific">Halobacillus litoralis</name>
    <dbReference type="NCBI Taxonomy" id="45668"/>
    <lineage>
        <taxon>Bacteria</taxon>
        <taxon>Bacillati</taxon>
        <taxon>Bacillota</taxon>
        <taxon>Bacilli</taxon>
        <taxon>Bacillales</taxon>
        <taxon>Bacillaceae</taxon>
        <taxon>Halobacillus</taxon>
    </lineage>
</organism>
<keyword evidence="2 3" id="KW-0238">DNA-binding</keyword>
<dbReference type="PANTHER" id="PTHR43479:SF11">
    <property type="entry name" value="ACREF_ENVCD OPERON REPRESSOR-RELATED"/>
    <property type="match status" value="1"/>
</dbReference>
<dbReference type="InterPro" id="IPR023772">
    <property type="entry name" value="DNA-bd_HTH_TetR-type_CS"/>
</dbReference>
<dbReference type="PRINTS" id="PR00455">
    <property type="entry name" value="HTHTETR"/>
</dbReference>
<dbReference type="InterPro" id="IPR036271">
    <property type="entry name" value="Tet_transcr_reg_TetR-rel_C_sf"/>
</dbReference>
<dbReference type="InterPro" id="IPR050624">
    <property type="entry name" value="HTH-type_Tx_Regulator"/>
</dbReference>
<dbReference type="PANTHER" id="PTHR43479">
    <property type="entry name" value="ACREF/ENVCD OPERON REPRESSOR-RELATED"/>
    <property type="match status" value="1"/>
</dbReference>
<feature type="domain" description="HTH tetR-type" evidence="4">
    <location>
        <begin position="1"/>
        <end position="59"/>
    </location>
</feature>
<proteinExistence type="predicted"/>
<protein>
    <submittedName>
        <fullName evidence="5">TetR family transcriptional regulator</fullName>
    </submittedName>
</protein>
<gene>
    <name evidence="5" type="ORF">HLI_06970</name>
</gene>
<name>A0A410MBC4_9BACI</name>
<dbReference type="RefSeq" id="WP_128524171.1">
    <property type="nucleotide sequence ID" value="NZ_CP026118.1"/>
</dbReference>
<dbReference type="Pfam" id="PF17932">
    <property type="entry name" value="TetR_C_24"/>
    <property type="match status" value="1"/>
</dbReference>
<accession>A0A410MBC4</accession>
<dbReference type="SUPFAM" id="SSF48498">
    <property type="entry name" value="Tetracyclin repressor-like, C-terminal domain"/>
    <property type="match status" value="1"/>
</dbReference>
<dbReference type="PROSITE" id="PS01081">
    <property type="entry name" value="HTH_TETR_1"/>
    <property type="match status" value="1"/>
</dbReference>
<reference evidence="5 6" key="1">
    <citation type="submission" date="2018-01" db="EMBL/GenBank/DDBJ databases">
        <title>The whole genome sequencing and assembly of Halobacillus litoralis ERB031 strain.</title>
        <authorList>
            <person name="Lee S.-J."/>
            <person name="Park M.-K."/>
            <person name="Kim J.-Y."/>
            <person name="Lee Y.-J."/>
            <person name="Yi H."/>
            <person name="Bahn Y.-S."/>
            <person name="Kim J.F."/>
            <person name="Lee D.-W."/>
        </authorList>
    </citation>
    <scope>NUCLEOTIDE SEQUENCE [LARGE SCALE GENOMIC DNA]</scope>
    <source>
        <strain evidence="5 6">ERB 031</strain>
    </source>
</reference>
<dbReference type="GO" id="GO:0003677">
    <property type="term" value="F:DNA binding"/>
    <property type="evidence" value="ECO:0007669"/>
    <property type="project" value="UniProtKB-UniRule"/>
</dbReference>